<dbReference type="EMBL" id="CP001344">
    <property type="protein sequence ID" value="ACL46613.1"/>
    <property type="molecule type" value="Genomic_DNA"/>
</dbReference>
<organism evidence="5">
    <name type="scientific">Cyanothece sp. (strain PCC 7425 / ATCC 29141)</name>
    <dbReference type="NCBI Taxonomy" id="395961"/>
    <lineage>
        <taxon>Bacteria</taxon>
        <taxon>Bacillati</taxon>
        <taxon>Cyanobacteriota</taxon>
        <taxon>Cyanophyceae</taxon>
        <taxon>Gomontiellales</taxon>
        <taxon>Cyanothecaceae</taxon>
        <taxon>Cyanothece</taxon>
    </lineage>
</organism>
<accession>B8HYF9</accession>
<evidence type="ECO:0000259" key="4">
    <source>
        <dbReference type="PROSITE" id="PS51352"/>
    </source>
</evidence>
<dbReference type="PANTHER" id="PTHR43110">
    <property type="entry name" value="THIOL PEROXIDASE"/>
    <property type="match status" value="1"/>
</dbReference>
<keyword evidence="3" id="KW-0676">Redox-active center</keyword>
<feature type="domain" description="Thioredoxin" evidence="4">
    <location>
        <begin position="34"/>
        <end position="185"/>
    </location>
</feature>
<dbReference type="PANTHER" id="PTHR43110:SF1">
    <property type="entry name" value="THIOL PEROXIDASE"/>
    <property type="match status" value="1"/>
</dbReference>
<dbReference type="InterPro" id="IPR000866">
    <property type="entry name" value="AhpC/TSA"/>
</dbReference>
<keyword evidence="1" id="KW-0575">Peroxidase</keyword>
<dbReference type="InterPro" id="IPR050455">
    <property type="entry name" value="Tpx_Peroxidase_subfamily"/>
</dbReference>
<dbReference type="KEGG" id="cyn:Cyan7425_4300"/>
<dbReference type="STRING" id="395961.Cyan7425_4300"/>
<dbReference type="HOGENOM" id="CLU_120848_0_0_3"/>
<evidence type="ECO:0000256" key="2">
    <source>
        <dbReference type="ARBA" id="ARBA00022862"/>
    </source>
</evidence>
<dbReference type="CDD" id="cd02970">
    <property type="entry name" value="PRX_like2"/>
    <property type="match status" value="1"/>
</dbReference>
<evidence type="ECO:0000313" key="5">
    <source>
        <dbReference type="EMBL" id="ACL46613.1"/>
    </source>
</evidence>
<dbReference type="SUPFAM" id="SSF52833">
    <property type="entry name" value="Thioredoxin-like"/>
    <property type="match status" value="1"/>
</dbReference>
<protein>
    <submittedName>
        <fullName evidence="5">Alkyl hydroperoxide reductase/ Thiol specific antioxidant/ Mal allergen</fullName>
    </submittedName>
</protein>
<name>B8HYF9_CYAP4</name>
<sequence>MGLRIPTLSSSNFTGLVNDRFWKNFLPIPATNQMEIGSATPDFELPDVTHNQNLRLSNLYRQQPVVLAFTRIFTEHQYCPLCLPHIKALNEAYPQFQQQGVEVLLITSTDQLQSQKVVTDLQLNLPLLSNPSCDVFRRYGTGQALGAPLPAQFVIDTQGKLRFKHLFSFFDNNASITTLLQALAS</sequence>
<keyword evidence="2" id="KW-0049">Antioxidant</keyword>
<dbReference type="InterPro" id="IPR013766">
    <property type="entry name" value="Thioredoxin_domain"/>
</dbReference>
<gene>
    <name evidence="5" type="ordered locus">Cyan7425_4300</name>
</gene>
<dbReference type="InterPro" id="IPR036249">
    <property type="entry name" value="Thioredoxin-like_sf"/>
</dbReference>
<evidence type="ECO:0000256" key="3">
    <source>
        <dbReference type="ARBA" id="ARBA00023284"/>
    </source>
</evidence>
<reference evidence="5" key="1">
    <citation type="submission" date="2009-01" db="EMBL/GenBank/DDBJ databases">
        <title>Complete sequence of chromosome Cyanothece sp. PCC 7425.</title>
        <authorList>
            <consortium name="US DOE Joint Genome Institute"/>
            <person name="Lucas S."/>
            <person name="Copeland A."/>
            <person name="Lapidus A."/>
            <person name="Glavina del Rio T."/>
            <person name="Dalin E."/>
            <person name="Tice H."/>
            <person name="Bruce D."/>
            <person name="Goodwin L."/>
            <person name="Pitluck S."/>
            <person name="Sims D."/>
            <person name="Meineke L."/>
            <person name="Brettin T."/>
            <person name="Detter J.C."/>
            <person name="Han C."/>
            <person name="Larimer F."/>
            <person name="Land M."/>
            <person name="Hauser L."/>
            <person name="Kyrpides N."/>
            <person name="Ovchinnikova G."/>
            <person name="Liberton M."/>
            <person name="Stoeckel J."/>
            <person name="Banerjee A."/>
            <person name="Singh A."/>
            <person name="Page L."/>
            <person name="Sato H."/>
            <person name="Zhao L."/>
            <person name="Sherman L."/>
            <person name="Pakrasi H."/>
            <person name="Richardson P."/>
        </authorList>
    </citation>
    <scope>NUCLEOTIDE SEQUENCE</scope>
    <source>
        <strain evidence="5">PCC 7425</strain>
    </source>
</reference>
<evidence type="ECO:0000256" key="1">
    <source>
        <dbReference type="ARBA" id="ARBA00022559"/>
    </source>
</evidence>
<keyword evidence="1" id="KW-0560">Oxidoreductase</keyword>
<dbReference type="PROSITE" id="PS51352">
    <property type="entry name" value="THIOREDOXIN_2"/>
    <property type="match status" value="1"/>
</dbReference>
<proteinExistence type="predicted"/>
<dbReference type="Gene3D" id="3.40.30.10">
    <property type="entry name" value="Glutaredoxin"/>
    <property type="match status" value="1"/>
</dbReference>
<dbReference type="Pfam" id="PF00578">
    <property type="entry name" value="AhpC-TSA"/>
    <property type="match status" value="1"/>
</dbReference>
<dbReference type="GO" id="GO:0004601">
    <property type="term" value="F:peroxidase activity"/>
    <property type="evidence" value="ECO:0007669"/>
    <property type="project" value="UniProtKB-KW"/>
</dbReference>
<dbReference type="AlphaFoldDB" id="B8HYF9"/>
<dbReference type="OrthoDB" id="422376at2"/>
<dbReference type="eggNOG" id="COG1225">
    <property type="taxonomic scope" value="Bacteria"/>
</dbReference>